<dbReference type="PRINTS" id="PR01415">
    <property type="entry name" value="ANKYRIN"/>
</dbReference>
<feature type="repeat" description="ANK" evidence="3">
    <location>
        <begin position="134"/>
        <end position="166"/>
    </location>
</feature>
<dbReference type="PROSITE" id="PS50088">
    <property type="entry name" value="ANK_REPEAT"/>
    <property type="match status" value="3"/>
</dbReference>
<organism evidence="4 5">
    <name type="scientific">Lottia gigantea</name>
    <name type="common">Giant owl limpet</name>
    <dbReference type="NCBI Taxonomy" id="225164"/>
    <lineage>
        <taxon>Eukaryota</taxon>
        <taxon>Metazoa</taxon>
        <taxon>Spiralia</taxon>
        <taxon>Lophotrochozoa</taxon>
        <taxon>Mollusca</taxon>
        <taxon>Gastropoda</taxon>
        <taxon>Patellogastropoda</taxon>
        <taxon>Lottioidea</taxon>
        <taxon>Lottiidae</taxon>
        <taxon>Lottia</taxon>
    </lineage>
</organism>
<dbReference type="PANTHER" id="PTHR24171">
    <property type="entry name" value="ANKYRIN REPEAT DOMAIN-CONTAINING PROTEIN 39-RELATED"/>
    <property type="match status" value="1"/>
</dbReference>
<dbReference type="RefSeq" id="XP_009047125.1">
    <property type="nucleotide sequence ID" value="XM_009048877.1"/>
</dbReference>
<dbReference type="EMBL" id="KB200329">
    <property type="protein sequence ID" value="ESP01967.1"/>
    <property type="molecule type" value="Genomic_DNA"/>
</dbReference>
<dbReference type="InterPro" id="IPR002110">
    <property type="entry name" value="Ankyrin_rpt"/>
</dbReference>
<feature type="non-terminal residue" evidence="4">
    <location>
        <position position="210"/>
    </location>
</feature>
<evidence type="ECO:0000313" key="4">
    <source>
        <dbReference type="EMBL" id="ESP01967.1"/>
    </source>
</evidence>
<dbReference type="GeneID" id="20253081"/>
<dbReference type="OrthoDB" id="10257076at2759"/>
<dbReference type="SMART" id="SM00248">
    <property type="entry name" value="ANK"/>
    <property type="match status" value="5"/>
</dbReference>
<proteinExistence type="predicted"/>
<dbReference type="Pfam" id="PF13637">
    <property type="entry name" value="Ank_4"/>
    <property type="match status" value="1"/>
</dbReference>
<gene>
    <name evidence="4" type="ORF">LOTGIDRAFT_96116</name>
</gene>
<accession>V4B8C0</accession>
<dbReference type="KEGG" id="lgi:LOTGIDRAFT_96116"/>
<dbReference type="PROSITE" id="PS50297">
    <property type="entry name" value="ANK_REP_REGION"/>
    <property type="match status" value="2"/>
</dbReference>
<keyword evidence="2 3" id="KW-0040">ANK repeat</keyword>
<sequence>LVGAIESNNAVEVAKLVHKGVDVNCIILIHKTPLIYAIERRSLNPEIPVMLLYAGADVEHPEVVARSRRPIHVAVMTGSLTLVKHLLRFHARIDGLDGSNMTALHYASYYGFQDITSELLARDPKHLIHIGDITGRTAIHRAIESKHYGLAELLYQNGADINMPDINGWTPLFQSIIFNDTSSVKYLLNRNAQVNIRDKNGNTPLHAACN</sequence>
<feature type="repeat" description="ANK" evidence="3">
    <location>
        <begin position="167"/>
        <end position="199"/>
    </location>
</feature>
<dbReference type="STRING" id="225164.V4B8C0"/>
<dbReference type="InterPro" id="IPR036770">
    <property type="entry name" value="Ankyrin_rpt-contain_sf"/>
</dbReference>
<dbReference type="Gene3D" id="1.25.40.20">
    <property type="entry name" value="Ankyrin repeat-containing domain"/>
    <property type="match status" value="2"/>
</dbReference>
<dbReference type="SUPFAM" id="SSF48403">
    <property type="entry name" value="Ankyrin repeat"/>
    <property type="match status" value="1"/>
</dbReference>
<evidence type="ECO:0000256" key="1">
    <source>
        <dbReference type="ARBA" id="ARBA00022737"/>
    </source>
</evidence>
<dbReference type="AlphaFoldDB" id="V4B8C0"/>
<evidence type="ECO:0000256" key="2">
    <source>
        <dbReference type="ARBA" id="ARBA00023043"/>
    </source>
</evidence>
<reference evidence="4 5" key="1">
    <citation type="journal article" date="2013" name="Nature">
        <title>Insights into bilaterian evolution from three spiralian genomes.</title>
        <authorList>
            <person name="Simakov O."/>
            <person name="Marletaz F."/>
            <person name="Cho S.J."/>
            <person name="Edsinger-Gonzales E."/>
            <person name="Havlak P."/>
            <person name="Hellsten U."/>
            <person name="Kuo D.H."/>
            <person name="Larsson T."/>
            <person name="Lv J."/>
            <person name="Arendt D."/>
            <person name="Savage R."/>
            <person name="Osoegawa K."/>
            <person name="de Jong P."/>
            <person name="Grimwood J."/>
            <person name="Chapman J.A."/>
            <person name="Shapiro H."/>
            <person name="Aerts A."/>
            <person name="Otillar R.P."/>
            <person name="Terry A.Y."/>
            <person name="Boore J.L."/>
            <person name="Grigoriev I.V."/>
            <person name="Lindberg D.R."/>
            <person name="Seaver E.C."/>
            <person name="Weisblat D.A."/>
            <person name="Putnam N.H."/>
            <person name="Rokhsar D.S."/>
        </authorList>
    </citation>
    <scope>NUCLEOTIDE SEQUENCE [LARGE SCALE GENOMIC DNA]</scope>
</reference>
<feature type="non-terminal residue" evidence="4">
    <location>
        <position position="1"/>
    </location>
</feature>
<evidence type="ECO:0000256" key="3">
    <source>
        <dbReference type="PROSITE-ProRule" id="PRU00023"/>
    </source>
</evidence>
<keyword evidence="1" id="KW-0677">Repeat</keyword>
<keyword evidence="5" id="KW-1185">Reference proteome</keyword>
<dbReference type="OMA" id="YINETHF"/>
<dbReference type="Proteomes" id="UP000030746">
    <property type="component" value="Unassembled WGS sequence"/>
</dbReference>
<evidence type="ECO:0000313" key="5">
    <source>
        <dbReference type="Proteomes" id="UP000030746"/>
    </source>
</evidence>
<dbReference type="HOGENOM" id="CLU_1312893_0_0_1"/>
<dbReference type="CTD" id="20253081"/>
<name>V4B8C0_LOTGI</name>
<feature type="repeat" description="ANK" evidence="3">
    <location>
        <begin position="66"/>
        <end position="98"/>
    </location>
</feature>
<dbReference type="Pfam" id="PF12796">
    <property type="entry name" value="Ank_2"/>
    <property type="match status" value="1"/>
</dbReference>
<protein>
    <submittedName>
        <fullName evidence="4">Uncharacterized protein</fullName>
    </submittedName>
</protein>